<evidence type="ECO:0000256" key="6">
    <source>
        <dbReference type="ARBA" id="ARBA00022989"/>
    </source>
</evidence>
<dbReference type="InterPro" id="IPR001873">
    <property type="entry name" value="ENaC"/>
</dbReference>
<keyword evidence="4 13" id="KW-0894">Sodium channel</keyword>
<evidence type="ECO:0000256" key="11">
    <source>
        <dbReference type="ARBA" id="ARBA00023201"/>
    </source>
</evidence>
<comment type="similarity">
    <text evidence="2 13">Belongs to the amiloride-sensitive sodium channel (TC 1.A.6) family.</text>
</comment>
<sequence>MRQLTRKLMIDKEERSKNSKKIKNDIMPFPSITFCNLSPYKRSELHRIPDLEKLNNLIETLDDLNSTKESDQQPNIRKNSKKPLKKSRA</sequence>
<dbReference type="AlphaFoldDB" id="A0A915L481"/>
<evidence type="ECO:0000256" key="2">
    <source>
        <dbReference type="ARBA" id="ARBA00007193"/>
    </source>
</evidence>
<keyword evidence="10" id="KW-0325">Glycoprotein</keyword>
<reference evidence="16" key="1">
    <citation type="submission" date="2022-11" db="UniProtKB">
        <authorList>
            <consortium name="WormBaseParasite"/>
        </authorList>
    </citation>
    <scope>IDENTIFICATION</scope>
</reference>
<keyword evidence="12 13" id="KW-0407">Ion channel</keyword>
<evidence type="ECO:0000256" key="5">
    <source>
        <dbReference type="ARBA" id="ARBA00022692"/>
    </source>
</evidence>
<evidence type="ECO:0000256" key="14">
    <source>
        <dbReference type="SAM" id="MobiDB-lite"/>
    </source>
</evidence>
<evidence type="ECO:0000313" key="15">
    <source>
        <dbReference type="Proteomes" id="UP000887565"/>
    </source>
</evidence>
<keyword evidence="7" id="KW-0915">Sodium</keyword>
<protein>
    <submittedName>
        <fullName evidence="16">Uncharacterized protein</fullName>
    </submittedName>
</protein>
<keyword evidence="11 13" id="KW-0739">Sodium transport</keyword>
<name>A0A915L481_ROMCU</name>
<keyword evidence="8 13" id="KW-0406">Ion transport</keyword>
<dbReference type="WBParaSite" id="nRc.2.0.1.t45890-RA">
    <property type="protein sequence ID" value="nRc.2.0.1.t45890-RA"/>
    <property type="gene ID" value="nRc.2.0.1.g45890"/>
</dbReference>
<comment type="subcellular location">
    <subcellularLocation>
        <location evidence="1">Membrane</location>
        <topology evidence="1">Multi-pass membrane protein</topology>
    </subcellularLocation>
</comment>
<keyword evidence="9" id="KW-0472">Membrane</keyword>
<evidence type="ECO:0000256" key="12">
    <source>
        <dbReference type="ARBA" id="ARBA00023303"/>
    </source>
</evidence>
<keyword evidence="15" id="KW-1185">Reference proteome</keyword>
<keyword evidence="3 13" id="KW-0813">Transport</keyword>
<feature type="region of interest" description="Disordered" evidence="14">
    <location>
        <begin position="65"/>
        <end position="89"/>
    </location>
</feature>
<feature type="region of interest" description="Disordered" evidence="14">
    <location>
        <begin position="1"/>
        <end position="23"/>
    </location>
</feature>
<organism evidence="15 16">
    <name type="scientific">Romanomermis culicivorax</name>
    <name type="common">Nematode worm</name>
    <dbReference type="NCBI Taxonomy" id="13658"/>
    <lineage>
        <taxon>Eukaryota</taxon>
        <taxon>Metazoa</taxon>
        <taxon>Ecdysozoa</taxon>
        <taxon>Nematoda</taxon>
        <taxon>Enoplea</taxon>
        <taxon>Dorylaimia</taxon>
        <taxon>Mermithida</taxon>
        <taxon>Mermithoidea</taxon>
        <taxon>Mermithidae</taxon>
        <taxon>Romanomermis</taxon>
    </lineage>
</organism>
<keyword evidence="6" id="KW-1133">Transmembrane helix</keyword>
<proteinExistence type="inferred from homology"/>
<evidence type="ECO:0000256" key="10">
    <source>
        <dbReference type="ARBA" id="ARBA00023180"/>
    </source>
</evidence>
<evidence type="ECO:0000256" key="4">
    <source>
        <dbReference type="ARBA" id="ARBA00022461"/>
    </source>
</evidence>
<evidence type="ECO:0000256" key="1">
    <source>
        <dbReference type="ARBA" id="ARBA00004141"/>
    </source>
</evidence>
<dbReference type="GO" id="GO:0005272">
    <property type="term" value="F:sodium channel activity"/>
    <property type="evidence" value="ECO:0007669"/>
    <property type="project" value="UniProtKB-KW"/>
</dbReference>
<dbReference type="Pfam" id="PF00858">
    <property type="entry name" value="ASC"/>
    <property type="match status" value="1"/>
</dbReference>
<accession>A0A915L481</accession>
<evidence type="ECO:0000256" key="8">
    <source>
        <dbReference type="ARBA" id="ARBA00023065"/>
    </source>
</evidence>
<keyword evidence="5 13" id="KW-0812">Transmembrane</keyword>
<evidence type="ECO:0000256" key="13">
    <source>
        <dbReference type="RuleBase" id="RU000679"/>
    </source>
</evidence>
<evidence type="ECO:0000256" key="7">
    <source>
        <dbReference type="ARBA" id="ARBA00023053"/>
    </source>
</evidence>
<evidence type="ECO:0000256" key="3">
    <source>
        <dbReference type="ARBA" id="ARBA00022448"/>
    </source>
</evidence>
<dbReference type="GO" id="GO:0016020">
    <property type="term" value="C:membrane"/>
    <property type="evidence" value="ECO:0007669"/>
    <property type="project" value="UniProtKB-SubCell"/>
</dbReference>
<evidence type="ECO:0000256" key="9">
    <source>
        <dbReference type="ARBA" id="ARBA00023136"/>
    </source>
</evidence>
<dbReference type="Proteomes" id="UP000887565">
    <property type="component" value="Unplaced"/>
</dbReference>
<evidence type="ECO:0000313" key="16">
    <source>
        <dbReference type="WBParaSite" id="nRc.2.0.1.t45890-RA"/>
    </source>
</evidence>
<feature type="compositionally biased region" description="Basic and acidic residues" evidence="14">
    <location>
        <begin position="8"/>
        <end position="17"/>
    </location>
</feature>
<feature type="compositionally biased region" description="Basic residues" evidence="14">
    <location>
        <begin position="78"/>
        <end position="89"/>
    </location>
</feature>